<dbReference type="Proteomes" id="UP000280350">
    <property type="component" value="Unassembled WGS sequence"/>
</dbReference>
<protein>
    <submittedName>
        <fullName evidence="1">Uncharacterized protein</fullName>
    </submittedName>
</protein>
<name>A0AAX1W346_PSEAJ</name>
<proteinExistence type="predicted"/>
<organism evidence="1 2">
    <name type="scientific">Pseudomonas amygdali pv. tabaci</name>
    <name type="common">Pseudomonas syringae pv. tabaci</name>
    <dbReference type="NCBI Taxonomy" id="322"/>
    <lineage>
        <taxon>Bacteria</taxon>
        <taxon>Pseudomonadati</taxon>
        <taxon>Pseudomonadota</taxon>
        <taxon>Gammaproteobacteria</taxon>
        <taxon>Pseudomonadales</taxon>
        <taxon>Pseudomonadaceae</taxon>
        <taxon>Pseudomonas</taxon>
        <taxon>Pseudomonas amygdali</taxon>
    </lineage>
</organism>
<reference evidence="1 2" key="1">
    <citation type="submission" date="2018-08" db="EMBL/GenBank/DDBJ databases">
        <title>Recombination of ecologically and evolutionarily significant loci maintains genetic cohesion in the Pseudomonas syringae species complex.</title>
        <authorList>
            <person name="Dillon M."/>
            <person name="Thakur S."/>
            <person name="Almeida R.N.D."/>
            <person name="Weir B.S."/>
            <person name="Guttman D.S."/>
        </authorList>
    </citation>
    <scope>NUCLEOTIDE SEQUENCE [LARGE SCALE GENOMIC DNA]</scope>
    <source>
        <strain evidence="1 2">ICMP 2851</strain>
    </source>
</reference>
<dbReference type="EMBL" id="RBNX01000142">
    <property type="protein sequence ID" value="RML79843.1"/>
    <property type="molecule type" value="Genomic_DNA"/>
</dbReference>
<comment type="caution">
    <text evidence="1">The sequence shown here is derived from an EMBL/GenBank/DDBJ whole genome shotgun (WGS) entry which is preliminary data.</text>
</comment>
<dbReference type="AlphaFoldDB" id="A0AAX1W346"/>
<sequence>MLFSTVSMLRLVVVYGKKIIGEEIALQKVF</sequence>
<evidence type="ECO:0000313" key="2">
    <source>
        <dbReference type="Proteomes" id="UP000280350"/>
    </source>
</evidence>
<accession>A0AAX1W346</accession>
<gene>
    <name evidence="1" type="ORF">ALQ89_03192</name>
</gene>
<evidence type="ECO:0000313" key="1">
    <source>
        <dbReference type="EMBL" id="RML79843.1"/>
    </source>
</evidence>